<reference evidence="3 4" key="1">
    <citation type="journal article" date="2018" name="Front. Microbiol.">
        <title>Prospects for Fungal Bioremediation of Acidic Radioactive Waste Sites: Characterization and Genome Sequence of Rhodotorula taiwanensis MD1149.</title>
        <authorList>
            <person name="Tkavc R."/>
            <person name="Matrosova V.Y."/>
            <person name="Grichenko O.E."/>
            <person name="Gostincar C."/>
            <person name="Volpe R.P."/>
            <person name="Klimenkova P."/>
            <person name="Gaidamakova E.K."/>
            <person name="Zhou C.E."/>
            <person name="Stewart B.J."/>
            <person name="Lyman M.G."/>
            <person name="Malfatti S.A."/>
            <person name="Rubinfeld B."/>
            <person name="Courtot M."/>
            <person name="Singh J."/>
            <person name="Dalgard C.L."/>
            <person name="Hamilton T."/>
            <person name="Frey K.G."/>
            <person name="Gunde-Cimerman N."/>
            <person name="Dugan L."/>
            <person name="Daly M.J."/>
        </authorList>
    </citation>
    <scope>NUCLEOTIDE SEQUENCE [LARGE SCALE GENOMIC DNA]</scope>
    <source>
        <strain evidence="3 4">MD1149</strain>
    </source>
</reference>
<proteinExistence type="predicted"/>
<accession>A0A2S5B6R5</accession>
<dbReference type="OrthoDB" id="1935484at2759"/>
<dbReference type="SUPFAM" id="SSF54616">
    <property type="entry name" value="DNA-binding domain of Mlu1-box binding protein MBP1"/>
    <property type="match status" value="1"/>
</dbReference>
<evidence type="ECO:0000313" key="4">
    <source>
        <dbReference type="Proteomes" id="UP000237144"/>
    </source>
</evidence>
<dbReference type="AlphaFoldDB" id="A0A2S5B6R5"/>
<name>A0A2S5B6R5_9BASI</name>
<dbReference type="InterPro" id="IPR003163">
    <property type="entry name" value="Tscrpt_reg_HTH_APSES-type"/>
</dbReference>
<sequence length="495" mass="51892">MPRAARASKSPVPPAVRRSSRQSTPNRDLASPPPAHNTSTPSATRATRQSAAGLPHAPSAPSLAPPVPDVTAAGVTSSPGRGPRKSTTTRALSPRVAARVVRPPLPAHAVNEQMVDDGGARAGAKPPKLHKVKTQTLHLGDDNGTIMIARVKCPVPKNVPGHIIKRFDTDAVSASSLFRAAFPTATAEEEATEMRWIAVGARGIYGDTVAAGLEHLESRKLSGTWIPAHHAHTLATEYGIIRYARDLIDFPEPASAGSHGTPSAVTAGPPANESDDSPAVRSPKSKRVRVSSPLANKTAAPQALSGASGPGVSILQTLETSKETGDMTETTEVKVDVPVPEQQAGADAMPAFDEAGAQQLAEARQLVESLKQSGTLSDLAEATDIPGGSHKKKRSLELDAEDEDALPAEGTLADAIGTVDNRSFWGKLFRRNRRKPTQASRETKTLPAPRATTQQEIPQVVVRDEDAETEGRRWTAGLGLAVAVGATAAAPYLFG</sequence>
<gene>
    <name evidence="3" type="ORF">BMF94_4284</name>
</gene>
<feature type="domain" description="HTH APSES-type" evidence="2">
    <location>
        <begin position="140"/>
        <end position="259"/>
    </location>
</feature>
<evidence type="ECO:0000259" key="2">
    <source>
        <dbReference type="PROSITE" id="PS51299"/>
    </source>
</evidence>
<dbReference type="STRING" id="741276.A0A2S5B6R5"/>
<evidence type="ECO:0000313" key="3">
    <source>
        <dbReference type="EMBL" id="POY72458.1"/>
    </source>
</evidence>
<feature type="compositionally biased region" description="Polar residues" evidence="1">
    <location>
        <begin position="74"/>
        <end position="91"/>
    </location>
</feature>
<dbReference type="InterPro" id="IPR037548">
    <property type="entry name" value="Bqt4"/>
</dbReference>
<dbReference type="GO" id="GO:0003677">
    <property type="term" value="F:DNA binding"/>
    <property type="evidence" value="ECO:0007669"/>
    <property type="project" value="InterPro"/>
</dbReference>
<dbReference type="PANTHER" id="PTHR38044">
    <property type="entry name" value="BOUQUET FORMATION PROTEIN 4"/>
    <property type="match status" value="1"/>
</dbReference>
<dbReference type="GO" id="GO:0044820">
    <property type="term" value="P:mitotic telomere tethering at nuclear periphery"/>
    <property type="evidence" value="ECO:0007669"/>
    <property type="project" value="TreeGrafter"/>
</dbReference>
<dbReference type="GO" id="GO:0070197">
    <property type="term" value="P:meiotic attachment of telomere to nuclear envelope"/>
    <property type="evidence" value="ECO:0007669"/>
    <property type="project" value="InterPro"/>
</dbReference>
<organism evidence="3 4">
    <name type="scientific">Rhodotorula taiwanensis</name>
    <dbReference type="NCBI Taxonomy" id="741276"/>
    <lineage>
        <taxon>Eukaryota</taxon>
        <taxon>Fungi</taxon>
        <taxon>Dikarya</taxon>
        <taxon>Basidiomycota</taxon>
        <taxon>Pucciniomycotina</taxon>
        <taxon>Microbotryomycetes</taxon>
        <taxon>Sporidiobolales</taxon>
        <taxon>Sporidiobolaceae</taxon>
        <taxon>Rhodotorula</taxon>
    </lineage>
</organism>
<dbReference type="PANTHER" id="PTHR38044:SF1">
    <property type="entry name" value="BOUQUET FORMATION PROTEIN 4"/>
    <property type="match status" value="1"/>
</dbReference>
<dbReference type="Proteomes" id="UP000237144">
    <property type="component" value="Unassembled WGS sequence"/>
</dbReference>
<comment type="caution">
    <text evidence="3">The sequence shown here is derived from an EMBL/GenBank/DDBJ whole genome shotgun (WGS) entry which is preliminary data.</text>
</comment>
<dbReference type="GO" id="GO:1990862">
    <property type="term" value="C:nuclear membrane complex Bqt3-Bqt4"/>
    <property type="evidence" value="ECO:0007669"/>
    <property type="project" value="InterPro"/>
</dbReference>
<protein>
    <recommendedName>
        <fullName evidence="2">HTH APSES-type domain-containing protein</fullName>
    </recommendedName>
</protein>
<keyword evidence="4" id="KW-1185">Reference proteome</keyword>
<feature type="compositionally biased region" description="Polar residues" evidence="1">
    <location>
        <begin position="36"/>
        <end position="49"/>
    </location>
</feature>
<evidence type="ECO:0000256" key="1">
    <source>
        <dbReference type="SAM" id="MobiDB-lite"/>
    </source>
</evidence>
<dbReference type="Gene3D" id="3.10.260.10">
    <property type="entry name" value="Transcription regulator HTH, APSES-type DNA-binding domain"/>
    <property type="match status" value="1"/>
</dbReference>
<dbReference type="EMBL" id="PJQD01000048">
    <property type="protein sequence ID" value="POY72458.1"/>
    <property type="molecule type" value="Genomic_DNA"/>
</dbReference>
<feature type="region of interest" description="Disordered" evidence="1">
    <location>
        <begin position="1"/>
        <end position="97"/>
    </location>
</feature>
<dbReference type="InterPro" id="IPR036887">
    <property type="entry name" value="HTH_APSES_sf"/>
</dbReference>
<feature type="region of interest" description="Disordered" evidence="1">
    <location>
        <begin position="254"/>
        <end position="312"/>
    </location>
</feature>
<dbReference type="PROSITE" id="PS51299">
    <property type="entry name" value="HTH_APSES"/>
    <property type="match status" value="1"/>
</dbReference>
<feature type="compositionally biased region" description="Low complexity" evidence="1">
    <location>
        <begin position="50"/>
        <end position="62"/>
    </location>
</feature>
<feature type="region of interest" description="Disordered" evidence="1">
    <location>
        <begin position="430"/>
        <end position="457"/>
    </location>
</feature>